<evidence type="ECO:0000256" key="1">
    <source>
        <dbReference type="ARBA" id="ARBA00004236"/>
    </source>
</evidence>
<evidence type="ECO:0000256" key="4">
    <source>
        <dbReference type="ARBA" id="ARBA00022737"/>
    </source>
</evidence>
<evidence type="ECO:0000256" key="3">
    <source>
        <dbReference type="ARBA" id="ARBA00022729"/>
    </source>
</evidence>
<dbReference type="PROSITE" id="PS51233">
    <property type="entry name" value="VWFD"/>
    <property type="match status" value="1"/>
</dbReference>
<keyword evidence="4" id="KW-0677">Repeat</keyword>
<keyword evidence="6" id="KW-1015">Disulfide bond</keyword>
<dbReference type="Pfam" id="PF00094">
    <property type="entry name" value="VWD"/>
    <property type="match status" value="1"/>
</dbReference>
<evidence type="ECO:0000256" key="2">
    <source>
        <dbReference type="ARBA" id="ARBA00022475"/>
    </source>
</evidence>
<dbReference type="AlphaFoldDB" id="A0A091DXM9"/>
<dbReference type="SMART" id="SM00832">
    <property type="entry name" value="C8"/>
    <property type="match status" value="1"/>
</dbReference>
<evidence type="ECO:0000259" key="9">
    <source>
        <dbReference type="PROSITE" id="PS51233"/>
    </source>
</evidence>
<feature type="compositionally biased region" description="Acidic residues" evidence="8">
    <location>
        <begin position="56"/>
        <end position="65"/>
    </location>
</feature>
<dbReference type="InterPro" id="IPR002919">
    <property type="entry name" value="TIL_dom"/>
</dbReference>
<sequence>MYQRLVRGLCGNYDGDHRNDLTLPSGALTCSVSAFGKSWEVKSNDVHLRFPRTLPAEEEKEEEESGSYAGSRCSPEQLALVNGTQACGVLGDPQGPFAACHHTVAPEPSQEHCVMDLCTTRDPKEQEELQCQVLSGYALICQEAGASLASWRNHTHCAMACPPNTVYQSCMTPCLASCAKLVAPGECEDPYVEGCASLPGYAYSSTQSVPLVNCGCTTNGIYYQLGDSFVAEDFSLRCTCASSEVLQCEPFSCSTGEICTLANVTRGCFWG</sequence>
<name>A0A091DXM9_FUKDA</name>
<dbReference type="InterPro" id="IPR036084">
    <property type="entry name" value="Ser_inhib-like_sf"/>
</dbReference>
<keyword evidence="2" id="KW-1003">Cell membrane</keyword>
<dbReference type="PANTHER" id="PTHR46160:SF9">
    <property type="entry name" value="PROTEIN PRY2-RELATED"/>
    <property type="match status" value="1"/>
</dbReference>
<accession>A0A091DXM9</accession>
<organism evidence="10 11">
    <name type="scientific">Fukomys damarensis</name>
    <name type="common">Damaraland mole rat</name>
    <name type="synonym">Cryptomys damarensis</name>
    <dbReference type="NCBI Taxonomy" id="885580"/>
    <lineage>
        <taxon>Eukaryota</taxon>
        <taxon>Metazoa</taxon>
        <taxon>Chordata</taxon>
        <taxon>Craniata</taxon>
        <taxon>Vertebrata</taxon>
        <taxon>Euteleostomi</taxon>
        <taxon>Mammalia</taxon>
        <taxon>Eutheria</taxon>
        <taxon>Euarchontoglires</taxon>
        <taxon>Glires</taxon>
        <taxon>Rodentia</taxon>
        <taxon>Hystricomorpha</taxon>
        <taxon>Bathyergidae</taxon>
        <taxon>Fukomys</taxon>
    </lineage>
</organism>
<dbReference type="Gene3D" id="2.10.25.10">
    <property type="entry name" value="Laminin"/>
    <property type="match status" value="1"/>
</dbReference>
<evidence type="ECO:0000313" key="10">
    <source>
        <dbReference type="EMBL" id="KFO36874.1"/>
    </source>
</evidence>
<comment type="subcellular location">
    <subcellularLocation>
        <location evidence="1">Cell membrane</location>
    </subcellularLocation>
</comment>
<dbReference type="Pfam" id="PF12714">
    <property type="entry name" value="TILa"/>
    <property type="match status" value="1"/>
</dbReference>
<feature type="region of interest" description="Disordered" evidence="8">
    <location>
        <begin position="52"/>
        <end position="71"/>
    </location>
</feature>
<dbReference type="InterPro" id="IPR052749">
    <property type="entry name" value="Alpha-tectorin"/>
</dbReference>
<feature type="domain" description="VWFD" evidence="9">
    <location>
        <begin position="1"/>
        <end position="47"/>
    </location>
</feature>
<reference evidence="10 11" key="1">
    <citation type="submission" date="2013-11" db="EMBL/GenBank/DDBJ databases">
        <title>The Damaraland mole rat (Fukomys damarensis) genome and evolution of African mole rats.</title>
        <authorList>
            <person name="Gladyshev V.N."/>
            <person name="Fang X."/>
        </authorList>
    </citation>
    <scope>NUCLEOTIDE SEQUENCE [LARGE SCALE GENOMIC DNA]</scope>
    <source>
        <tissue evidence="10">Liver</tissue>
    </source>
</reference>
<protein>
    <submittedName>
        <fullName evidence="10">Zonadhesin</fullName>
    </submittedName>
</protein>
<evidence type="ECO:0000256" key="5">
    <source>
        <dbReference type="ARBA" id="ARBA00023136"/>
    </source>
</evidence>
<dbReference type="EMBL" id="KN121214">
    <property type="protein sequence ID" value="KFO36874.1"/>
    <property type="molecule type" value="Genomic_DNA"/>
</dbReference>
<evidence type="ECO:0000313" key="11">
    <source>
        <dbReference type="Proteomes" id="UP000028990"/>
    </source>
</evidence>
<evidence type="ECO:0000256" key="8">
    <source>
        <dbReference type="SAM" id="MobiDB-lite"/>
    </source>
</evidence>
<keyword evidence="7" id="KW-0325">Glycoprotein</keyword>
<dbReference type="GO" id="GO:0005886">
    <property type="term" value="C:plasma membrane"/>
    <property type="evidence" value="ECO:0007669"/>
    <property type="project" value="UniProtKB-SubCell"/>
</dbReference>
<dbReference type="InterPro" id="IPR014853">
    <property type="entry name" value="VWF/SSPO/ZAN-like_Cys-rich_dom"/>
</dbReference>
<keyword evidence="5" id="KW-0472">Membrane</keyword>
<dbReference type="SMART" id="SM00215">
    <property type="entry name" value="VWC_out"/>
    <property type="match status" value="1"/>
</dbReference>
<dbReference type="InterPro" id="IPR001007">
    <property type="entry name" value="VWF_dom"/>
</dbReference>
<dbReference type="PANTHER" id="PTHR46160">
    <property type="entry name" value="ALPHA-TECTORIN-RELATED"/>
    <property type="match status" value="1"/>
</dbReference>
<keyword evidence="11" id="KW-1185">Reference proteome</keyword>
<keyword evidence="3" id="KW-0732">Signal</keyword>
<dbReference type="Pfam" id="PF08742">
    <property type="entry name" value="C8"/>
    <property type="match status" value="1"/>
</dbReference>
<proteinExistence type="predicted"/>
<dbReference type="Pfam" id="PF01826">
    <property type="entry name" value="TIL"/>
    <property type="match status" value="1"/>
</dbReference>
<evidence type="ECO:0000256" key="7">
    <source>
        <dbReference type="ARBA" id="ARBA00023180"/>
    </source>
</evidence>
<dbReference type="InterPro" id="IPR025615">
    <property type="entry name" value="TILa_dom"/>
</dbReference>
<dbReference type="InterPro" id="IPR001846">
    <property type="entry name" value="VWF_type-D"/>
</dbReference>
<dbReference type="Proteomes" id="UP000028990">
    <property type="component" value="Unassembled WGS sequence"/>
</dbReference>
<dbReference type="SUPFAM" id="SSF57567">
    <property type="entry name" value="Serine protease inhibitors"/>
    <property type="match status" value="1"/>
</dbReference>
<evidence type="ECO:0000256" key="6">
    <source>
        <dbReference type="ARBA" id="ARBA00023157"/>
    </source>
</evidence>
<gene>
    <name evidence="10" type="ORF">H920_01756</name>
</gene>
<dbReference type="FunFam" id="2.10.25.10:FF:000055">
    <property type="entry name" value="alpha-tectorin isoform X1"/>
    <property type="match status" value="1"/>
</dbReference>
<dbReference type="CDD" id="cd19941">
    <property type="entry name" value="TIL"/>
    <property type="match status" value="1"/>
</dbReference>